<dbReference type="Proteomes" id="UP001224412">
    <property type="component" value="Unassembled WGS sequence"/>
</dbReference>
<keyword evidence="4 6" id="KW-1133">Transmembrane helix</keyword>
<keyword evidence="3 6" id="KW-0812">Transmembrane</keyword>
<evidence type="ECO:0000256" key="5">
    <source>
        <dbReference type="ARBA" id="ARBA00023136"/>
    </source>
</evidence>
<dbReference type="GO" id="GO:0015171">
    <property type="term" value="F:amino acid transmembrane transporter activity"/>
    <property type="evidence" value="ECO:0007669"/>
    <property type="project" value="TreeGrafter"/>
</dbReference>
<dbReference type="PANTHER" id="PTHR30086:SF19">
    <property type="entry name" value="THREONINE EFFLUX PROTEIN"/>
    <property type="match status" value="1"/>
</dbReference>
<evidence type="ECO:0000256" key="6">
    <source>
        <dbReference type="SAM" id="Phobius"/>
    </source>
</evidence>
<sequence length="223" mass="24042">MNPQWRLALLGIFRISDFLSWALVMAMPGPDIISIGLQTSRYGLRAGAWTALGAALGVAVWSVLSLVGIEALLVAVPTLRVVLPMVGCVVLVILGVLALRGAARPASNHSDQAVTESMPSARSSETGTWAKSLRLGFVTNISNPKALVFFTSFFTQMMSHYTEFSQKSLVLGLLLVVTLLVFLMMSVLLKAAVNSPLARIPAVRFLPGIVFISIGVFYFFELV</sequence>
<dbReference type="EMBL" id="JASNVH010000003">
    <property type="protein sequence ID" value="MDK4306508.1"/>
    <property type="molecule type" value="Genomic_DNA"/>
</dbReference>
<dbReference type="Pfam" id="PF01810">
    <property type="entry name" value="LysE"/>
    <property type="match status" value="1"/>
</dbReference>
<comment type="caution">
    <text evidence="7">The sequence shown here is derived from an EMBL/GenBank/DDBJ whole genome shotgun (WGS) entry which is preliminary data.</text>
</comment>
<protein>
    <submittedName>
        <fullName evidence="7">LysE family transporter</fullName>
    </submittedName>
</protein>
<dbReference type="PANTHER" id="PTHR30086">
    <property type="entry name" value="ARGININE EXPORTER PROTEIN ARGO"/>
    <property type="match status" value="1"/>
</dbReference>
<evidence type="ECO:0000256" key="2">
    <source>
        <dbReference type="ARBA" id="ARBA00022475"/>
    </source>
</evidence>
<gene>
    <name evidence="7" type="ORF">QPX42_02930</name>
</gene>
<dbReference type="InterPro" id="IPR001123">
    <property type="entry name" value="LeuE-type"/>
</dbReference>
<dbReference type="GO" id="GO:0005886">
    <property type="term" value="C:plasma membrane"/>
    <property type="evidence" value="ECO:0007669"/>
    <property type="project" value="UniProtKB-SubCell"/>
</dbReference>
<evidence type="ECO:0000256" key="1">
    <source>
        <dbReference type="ARBA" id="ARBA00004651"/>
    </source>
</evidence>
<evidence type="ECO:0000256" key="3">
    <source>
        <dbReference type="ARBA" id="ARBA00022692"/>
    </source>
</evidence>
<feature type="transmembrane region" description="Helical" evidence="6">
    <location>
        <begin position="81"/>
        <end position="103"/>
    </location>
</feature>
<reference evidence="7" key="1">
    <citation type="submission" date="2023-05" db="EMBL/GenBank/DDBJ databases">
        <title>Metabolic capabilities are highly conserved among human nasal-associated Corynebacterium species in pangenomic analyses.</title>
        <authorList>
            <person name="Tran T.H."/>
            <person name="Roberts A.Q."/>
            <person name="Escapa I.F."/>
            <person name="Gao W."/>
            <person name="Conlan S."/>
            <person name="Kong H."/>
            <person name="Segre J.A."/>
            <person name="Kelly M.S."/>
            <person name="Lemon K.P."/>
        </authorList>
    </citation>
    <scope>NUCLEOTIDE SEQUENCE</scope>
    <source>
        <strain evidence="7">KPL2773</strain>
    </source>
</reference>
<name>A0AAP4F5X7_9CORY</name>
<evidence type="ECO:0000256" key="4">
    <source>
        <dbReference type="ARBA" id="ARBA00022989"/>
    </source>
</evidence>
<feature type="transmembrane region" description="Helical" evidence="6">
    <location>
        <begin position="47"/>
        <end position="69"/>
    </location>
</feature>
<feature type="transmembrane region" description="Helical" evidence="6">
    <location>
        <begin position="7"/>
        <end position="27"/>
    </location>
</feature>
<evidence type="ECO:0000313" key="7">
    <source>
        <dbReference type="EMBL" id="MDK4306508.1"/>
    </source>
</evidence>
<organism evidence="7 8">
    <name type="scientific">Corynebacterium pseudodiphtheriticum</name>
    <dbReference type="NCBI Taxonomy" id="37637"/>
    <lineage>
        <taxon>Bacteria</taxon>
        <taxon>Bacillati</taxon>
        <taxon>Actinomycetota</taxon>
        <taxon>Actinomycetes</taxon>
        <taxon>Mycobacteriales</taxon>
        <taxon>Corynebacteriaceae</taxon>
        <taxon>Corynebacterium</taxon>
    </lineage>
</organism>
<feature type="transmembrane region" description="Helical" evidence="6">
    <location>
        <begin position="168"/>
        <end position="189"/>
    </location>
</feature>
<dbReference type="AlphaFoldDB" id="A0AAP4F5X7"/>
<feature type="transmembrane region" description="Helical" evidence="6">
    <location>
        <begin position="201"/>
        <end position="220"/>
    </location>
</feature>
<comment type="subcellular location">
    <subcellularLocation>
        <location evidence="1">Cell membrane</location>
        <topology evidence="1">Multi-pass membrane protein</topology>
    </subcellularLocation>
</comment>
<keyword evidence="2" id="KW-1003">Cell membrane</keyword>
<proteinExistence type="predicted"/>
<dbReference type="RefSeq" id="WP_284589257.1">
    <property type="nucleotide sequence ID" value="NZ_JASNUC010000016.1"/>
</dbReference>
<keyword evidence="5 6" id="KW-0472">Membrane</keyword>
<accession>A0AAP4F5X7</accession>
<evidence type="ECO:0000313" key="8">
    <source>
        <dbReference type="Proteomes" id="UP001224412"/>
    </source>
</evidence>